<comment type="pathway">
    <text evidence="2">Amino-acid biosynthesis; L-lysine biosynthesis via DAP pathway; (S)-tetrahydrodipicolinate from L-aspartate: step 3/4.</text>
</comment>
<dbReference type="NCBIfam" id="TIGR00674">
    <property type="entry name" value="dapA"/>
    <property type="match status" value="1"/>
</dbReference>
<evidence type="ECO:0000256" key="14">
    <source>
        <dbReference type="PIRSR" id="PIRSR001365-1"/>
    </source>
</evidence>
<dbReference type="KEGG" id="pswu:SY83_13435"/>
<evidence type="ECO:0000256" key="7">
    <source>
        <dbReference type="ARBA" id="ARBA00022915"/>
    </source>
</evidence>
<dbReference type="InterPro" id="IPR005263">
    <property type="entry name" value="DapA"/>
</dbReference>
<evidence type="ECO:0000256" key="11">
    <source>
        <dbReference type="ARBA" id="ARBA00047836"/>
    </source>
</evidence>
<dbReference type="EC" id="4.3.3.7" evidence="4 12"/>
<dbReference type="PANTHER" id="PTHR12128:SF66">
    <property type="entry name" value="4-HYDROXY-2-OXOGLUTARATE ALDOLASE, MITOCHONDRIAL"/>
    <property type="match status" value="1"/>
</dbReference>
<accession>A0A172TPD4</accession>
<feature type="active site" description="Schiff-base intermediate with substrate" evidence="14">
    <location>
        <position position="156"/>
    </location>
</feature>
<dbReference type="PATRIC" id="fig|1178515.4.peg.2694"/>
<evidence type="ECO:0000256" key="12">
    <source>
        <dbReference type="NCBIfam" id="TIGR00674"/>
    </source>
</evidence>
<evidence type="ECO:0000313" key="16">
    <source>
        <dbReference type="EMBL" id="ANE48915.1"/>
    </source>
</evidence>
<dbReference type="InterPro" id="IPR020625">
    <property type="entry name" value="Schiff_base-form_aldolases_AS"/>
</dbReference>
<keyword evidence="17" id="KW-1185">Reference proteome</keyword>
<dbReference type="PRINTS" id="PR00146">
    <property type="entry name" value="DHPICSNTHASE"/>
</dbReference>
<keyword evidence="6" id="KW-0028">Amino-acid biosynthesis</keyword>
<dbReference type="GO" id="GO:0019877">
    <property type="term" value="P:diaminopimelate biosynthetic process"/>
    <property type="evidence" value="ECO:0007669"/>
    <property type="project" value="UniProtKB-KW"/>
</dbReference>
<evidence type="ECO:0000256" key="15">
    <source>
        <dbReference type="PIRSR" id="PIRSR001365-2"/>
    </source>
</evidence>
<evidence type="ECO:0000256" key="3">
    <source>
        <dbReference type="ARBA" id="ARBA00007592"/>
    </source>
</evidence>
<name>A0A172TPD4_9BACL</name>
<evidence type="ECO:0000256" key="13">
    <source>
        <dbReference type="PIRNR" id="PIRNR001365"/>
    </source>
</evidence>
<keyword evidence="5" id="KW-0963">Cytoplasm</keyword>
<evidence type="ECO:0000256" key="4">
    <source>
        <dbReference type="ARBA" id="ARBA00012086"/>
    </source>
</evidence>
<evidence type="ECO:0000256" key="6">
    <source>
        <dbReference type="ARBA" id="ARBA00022605"/>
    </source>
</evidence>
<feature type="binding site" evidence="15">
    <location>
        <position position="40"/>
    </location>
    <ligand>
        <name>pyruvate</name>
        <dbReference type="ChEBI" id="CHEBI:15361"/>
    </ligand>
</feature>
<feature type="binding site" evidence="15">
    <location>
        <position position="198"/>
    </location>
    <ligand>
        <name>pyruvate</name>
        <dbReference type="ChEBI" id="CHEBI:15361"/>
    </ligand>
</feature>
<dbReference type="GO" id="GO:0008840">
    <property type="term" value="F:4-hydroxy-tetrahydrodipicolinate synthase activity"/>
    <property type="evidence" value="ECO:0007669"/>
    <property type="project" value="UniProtKB-UniRule"/>
</dbReference>
<dbReference type="GO" id="GO:0009089">
    <property type="term" value="P:lysine biosynthetic process via diaminopimelate"/>
    <property type="evidence" value="ECO:0007669"/>
    <property type="project" value="UniProtKB-UniRule"/>
</dbReference>
<evidence type="ECO:0000256" key="8">
    <source>
        <dbReference type="ARBA" id="ARBA00023154"/>
    </source>
</evidence>
<comment type="similarity">
    <text evidence="3 13">Belongs to the DapA family.</text>
</comment>
<dbReference type="Proteomes" id="UP000076927">
    <property type="component" value="Chromosome"/>
</dbReference>
<dbReference type="AlphaFoldDB" id="A0A172TPD4"/>
<gene>
    <name evidence="16" type="ORF">SY83_13435</name>
</gene>
<keyword evidence="7" id="KW-0220">Diaminopimelate biosynthesis</keyword>
<dbReference type="UniPathway" id="UPA00034">
    <property type="reaction ID" value="UER00017"/>
</dbReference>
<sequence>MPALITPLHADQSVNVNTLRKQVNRFLDSGVHGLYVLGTTGEFYALCTNDKLLIAQTVINEANGRLPVHVGVGGNSTEDVIRMSRNMADLGADVLSVITPYFMKFTQAELLNHYERIAEGSSLPILLYNIPLFTQNILEPDTVKTLSSHSNIIGIKDTSGNMDLTTSYINYAGPEFSVLGGTDSQWLDVLKAGGDGAISALTNLVPTLFVEIYRSYMSGEREKAEHLQQLIQPLHEATGKATIPAALKYLMHSAGFEVGEPKLPALPVDNELAQALTIVVEDYRDYLYIYHNKG</sequence>
<dbReference type="RefSeq" id="WP_068611099.1">
    <property type="nucleotide sequence ID" value="NZ_CP011388.1"/>
</dbReference>
<organism evidence="16 17">
    <name type="scientific">Paenibacillus swuensis</name>
    <dbReference type="NCBI Taxonomy" id="1178515"/>
    <lineage>
        <taxon>Bacteria</taxon>
        <taxon>Bacillati</taxon>
        <taxon>Bacillota</taxon>
        <taxon>Bacilli</taxon>
        <taxon>Bacillales</taxon>
        <taxon>Paenibacillaceae</taxon>
        <taxon>Paenibacillus</taxon>
    </lineage>
</organism>
<dbReference type="Pfam" id="PF00701">
    <property type="entry name" value="DHDPS"/>
    <property type="match status" value="1"/>
</dbReference>
<comment type="catalytic activity">
    <reaction evidence="11">
        <text>L-aspartate 4-semialdehyde + pyruvate = (2S,4S)-4-hydroxy-2,3,4,5-tetrahydrodipicolinate + H2O + H(+)</text>
        <dbReference type="Rhea" id="RHEA:34171"/>
        <dbReference type="ChEBI" id="CHEBI:15361"/>
        <dbReference type="ChEBI" id="CHEBI:15377"/>
        <dbReference type="ChEBI" id="CHEBI:15378"/>
        <dbReference type="ChEBI" id="CHEBI:67139"/>
        <dbReference type="ChEBI" id="CHEBI:537519"/>
        <dbReference type="EC" id="4.3.3.7"/>
    </reaction>
</comment>
<dbReference type="InterPro" id="IPR013785">
    <property type="entry name" value="Aldolase_TIM"/>
</dbReference>
<proteinExistence type="inferred from homology"/>
<protein>
    <recommendedName>
        <fullName evidence="4 12">4-hydroxy-tetrahydrodipicolinate synthase</fullName>
        <ecNumber evidence="4 12">4.3.3.7</ecNumber>
    </recommendedName>
</protein>
<feature type="active site" description="Proton donor/acceptor" evidence="14">
    <location>
        <position position="128"/>
    </location>
</feature>
<reference evidence="16 17" key="1">
    <citation type="submission" date="2015-01" db="EMBL/GenBank/DDBJ databases">
        <title>Paenibacillus swuensis/DY6/whole genome sequencing.</title>
        <authorList>
            <person name="Kim M.K."/>
            <person name="Srinivasan S."/>
            <person name="Lee J.-J."/>
        </authorList>
    </citation>
    <scope>NUCLEOTIDE SEQUENCE [LARGE SCALE GENOMIC DNA]</scope>
    <source>
        <strain evidence="16 17">DY6</strain>
    </source>
</reference>
<dbReference type="PROSITE" id="PS00666">
    <property type="entry name" value="DHDPS_2"/>
    <property type="match status" value="1"/>
</dbReference>
<keyword evidence="10" id="KW-0704">Schiff base</keyword>
<dbReference type="PIRSF" id="PIRSF001365">
    <property type="entry name" value="DHDPS"/>
    <property type="match status" value="1"/>
</dbReference>
<evidence type="ECO:0000256" key="5">
    <source>
        <dbReference type="ARBA" id="ARBA00022490"/>
    </source>
</evidence>
<dbReference type="Gene3D" id="3.20.20.70">
    <property type="entry name" value="Aldolase class I"/>
    <property type="match status" value="1"/>
</dbReference>
<dbReference type="SUPFAM" id="SSF51569">
    <property type="entry name" value="Aldolase"/>
    <property type="match status" value="1"/>
</dbReference>
<evidence type="ECO:0000256" key="2">
    <source>
        <dbReference type="ARBA" id="ARBA00005120"/>
    </source>
</evidence>
<evidence type="ECO:0000256" key="9">
    <source>
        <dbReference type="ARBA" id="ARBA00023239"/>
    </source>
</evidence>
<comment type="function">
    <text evidence="1">Catalyzes the condensation of (S)-aspartate-beta-semialdehyde [(S)-ASA] and pyruvate to 4-hydroxy-tetrahydrodipicolinate (HTPA).</text>
</comment>
<evidence type="ECO:0000256" key="10">
    <source>
        <dbReference type="ARBA" id="ARBA00023270"/>
    </source>
</evidence>
<dbReference type="InterPro" id="IPR002220">
    <property type="entry name" value="DapA-like"/>
</dbReference>
<evidence type="ECO:0000313" key="17">
    <source>
        <dbReference type="Proteomes" id="UP000076927"/>
    </source>
</evidence>
<dbReference type="STRING" id="1178515.SY83_13435"/>
<dbReference type="EMBL" id="CP011388">
    <property type="protein sequence ID" value="ANE48915.1"/>
    <property type="molecule type" value="Genomic_DNA"/>
</dbReference>
<keyword evidence="9 13" id="KW-0456">Lyase</keyword>
<evidence type="ECO:0000256" key="1">
    <source>
        <dbReference type="ARBA" id="ARBA00003294"/>
    </source>
</evidence>
<dbReference type="SMART" id="SM01130">
    <property type="entry name" value="DHDPS"/>
    <property type="match status" value="1"/>
</dbReference>
<dbReference type="CDD" id="cd00408">
    <property type="entry name" value="DHDPS-like"/>
    <property type="match status" value="1"/>
</dbReference>
<dbReference type="PANTHER" id="PTHR12128">
    <property type="entry name" value="DIHYDRODIPICOLINATE SYNTHASE"/>
    <property type="match status" value="1"/>
</dbReference>
<keyword evidence="8" id="KW-0457">Lysine biosynthesis</keyword>